<protein>
    <submittedName>
        <fullName evidence="1">Uncharacterized protein</fullName>
    </submittedName>
</protein>
<reference evidence="1" key="1">
    <citation type="submission" date="2022-10" db="EMBL/GenBank/DDBJ databases">
        <title>Culturing micro-colonial fungi from biological soil crusts in the Mojave desert and describing Neophaeococcomyces mojavensis, and introducing the new genera and species Taxawa tesnikishii.</title>
        <authorList>
            <person name="Kurbessoian T."/>
            <person name="Stajich J.E."/>
        </authorList>
    </citation>
    <scope>NUCLEOTIDE SEQUENCE</scope>
    <source>
        <strain evidence="1">JES_112</strain>
    </source>
</reference>
<dbReference type="Proteomes" id="UP001172386">
    <property type="component" value="Unassembled WGS sequence"/>
</dbReference>
<gene>
    <name evidence="1" type="ORF">H2198_007169</name>
</gene>
<sequence length="312" mass="35824">MMPSMNSHNSQLPTPPPTNENSSSTLQRIFSLIEGYKSGRYTSDQSWLAFTVNAEERAELEQWISEDGYCQDKLHWGYFPPYRRFVIWKPTPAHTMFLARLFDEISWQLRTLAEGPAADFVKHVRFQGSSAYTPIDPDYGRHDPDGSFGHEEQWCPGVVVEAADLEKGKMLRRLAEDYILGSDLEVRIMVGFQFSQQKKDATLSIWRPQWRGDAWYVGSKVTTIRHADGKPNEEPEAGLLLHLRDFASEEVCKEFGGEIDGTIFIPCKSLYDYLVEAEEMMRIRLTPGSPQPALRKRRRSPTPKEELDTDIE</sequence>
<accession>A0ACC3A0P4</accession>
<dbReference type="EMBL" id="JAPDRQ010000145">
    <property type="protein sequence ID" value="KAJ9653658.1"/>
    <property type="molecule type" value="Genomic_DNA"/>
</dbReference>
<comment type="caution">
    <text evidence="1">The sequence shown here is derived from an EMBL/GenBank/DDBJ whole genome shotgun (WGS) entry which is preliminary data.</text>
</comment>
<name>A0ACC3A0P4_9EURO</name>
<organism evidence="1 2">
    <name type="scientific">Neophaeococcomyces mojaviensis</name>
    <dbReference type="NCBI Taxonomy" id="3383035"/>
    <lineage>
        <taxon>Eukaryota</taxon>
        <taxon>Fungi</taxon>
        <taxon>Dikarya</taxon>
        <taxon>Ascomycota</taxon>
        <taxon>Pezizomycotina</taxon>
        <taxon>Eurotiomycetes</taxon>
        <taxon>Chaetothyriomycetidae</taxon>
        <taxon>Chaetothyriales</taxon>
        <taxon>Chaetothyriales incertae sedis</taxon>
        <taxon>Neophaeococcomyces</taxon>
    </lineage>
</organism>
<keyword evidence="2" id="KW-1185">Reference proteome</keyword>
<evidence type="ECO:0000313" key="2">
    <source>
        <dbReference type="Proteomes" id="UP001172386"/>
    </source>
</evidence>
<evidence type="ECO:0000313" key="1">
    <source>
        <dbReference type="EMBL" id="KAJ9653658.1"/>
    </source>
</evidence>
<proteinExistence type="predicted"/>